<dbReference type="Gene3D" id="3.30.70.20">
    <property type="match status" value="1"/>
</dbReference>
<dbReference type="eggNOG" id="COG3383">
    <property type="taxonomic scope" value="Bacteria"/>
</dbReference>
<evidence type="ECO:0000313" key="8">
    <source>
        <dbReference type="Proteomes" id="UP000015388"/>
    </source>
</evidence>
<dbReference type="RefSeq" id="WP_020934306.1">
    <property type="nucleotide sequence ID" value="NC_021915.1"/>
</dbReference>
<feature type="domain" description="4Fe-4S ferredoxin-type" evidence="6">
    <location>
        <begin position="178"/>
        <end position="207"/>
    </location>
</feature>
<reference evidence="7 8" key="1">
    <citation type="submission" date="2012-11" db="EMBL/GenBank/DDBJ databases">
        <title>The complete genome sequence of Corynebacterium maris Coryn-1 (=DSM 45190).</title>
        <authorList>
            <person name="Schaffert L."/>
            <person name="Albersmeier A."/>
            <person name="Kalinowski J."/>
            <person name="Ruckert C."/>
        </authorList>
    </citation>
    <scope>NUCLEOTIDE SEQUENCE [LARGE SCALE GENOMIC DNA]</scope>
    <source>
        <strain evidence="8">Coryn-1</strain>
    </source>
</reference>
<dbReference type="STRING" id="1224163.B841_04470"/>
<dbReference type="InterPro" id="IPR050157">
    <property type="entry name" value="PSI_iron-sulfur_center"/>
</dbReference>
<comment type="cofactor">
    <cofactor evidence="1">
        <name>[4Fe-4S] cluster</name>
        <dbReference type="ChEBI" id="CHEBI:49883"/>
    </cofactor>
</comment>
<dbReference type="Pfam" id="PF12838">
    <property type="entry name" value="Fer4_7"/>
    <property type="match status" value="1"/>
</dbReference>
<sequence>MTTRRLLQWVAAAEPDVVLVCDHLDPVRAPRSHVPLRLDRCVAKLPDQWIPEVLACGAPTVAVVCDESTRVIDALRESLPDRLVPAPARRVLRAAEEIPADRTPLPRRALLGLSGDTSLPLDVDLPDAERLERALQVLGVELSLSVELIARDCTACGVCVKACPAGALSLIDVSDSSTALLHDASLCQGDQRCVDLCPAQAITVAGSDGGAGLQTLETVPVTRCSSCHARFRSDGAELCPPCSFRAANPFGSRMPPGTAPHRDSASD</sequence>
<evidence type="ECO:0000256" key="2">
    <source>
        <dbReference type="ARBA" id="ARBA00022485"/>
    </source>
</evidence>
<dbReference type="PROSITE" id="PS00198">
    <property type="entry name" value="4FE4S_FER_1"/>
    <property type="match status" value="1"/>
</dbReference>
<gene>
    <name evidence="7" type="ORF">B841_04470</name>
</gene>
<evidence type="ECO:0000313" key="7">
    <source>
        <dbReference type="EMBL" id="AGS34373.1"/>
    </source>
</evidence>
<dbReference type="InterPro" id="IPR017900">
    <property type="entry name" value="4Fe4S_Fe_S_CS"/>
</dbReference>
<dbReference type="Proteomes" id="UP000015388">
    <property type="component" value="Chromosome"/>
</dbReference>
<keyword evidence="8" id="KW-1185">Reference proteome</keyword>
<keyword evidence="3" id="KW-0479">Metal-binding</keyword>
<keyword evidence="2" id="KW-0004">4Fe-4S</keyword>
<dbReference type="InterPro" id="IPR017896">
    <property type="entry name" value="4Fe4S_Fe-S-bd"/>
</dbReference>
<dbReference type="GO" id="GO:0051539">
    <property type="term" value="F:4 iron, 4 sulfur cluster binding"/>
    <property type="evidence" value="ECO:0007669"/>
    <property type="project" value="UniProtKB-KW"/>
</dbReference>
<evidence type="ECO:0000256" key="1">
    <source>
        <dbReference type="ARBA" id="ARBA00001966"/>
    </source>
</evidence>
<dbReference type="OrthoDB" id="9779457at2"/>
<proteinExistence type="predicted"/>
<evidence type="ECO:0000259" key="6">
    <source>
        <dbReference type="PROSITE" id="PS51379"/>
    </source>
</evidence>
<dbReference type="HOGENOM" id="CLU_057109_0_0_11"/>
<dbReference type="PROSITE" id="PS51379">
    <property type="entry name" value="4FE4S_FER_2"/>
    <property type="match status" value="2"/>
</dbReference>
<accession>S5TI30</accession>
<dbReference type="SUPFAM" id="SSF54862">
    <property type="entry name" value="4Fe-4S ferredoxins"/>
    <property type="match status" value="1"/>
</dbReference>
<dbReference type="PANTHER" id="PTHR24960">
    <property type="entry name" value="PHOTOSYSTEM I IRON-SULFUR CENTER-RELATED"/>
    <property type="match status" value="1"/>
</dbReference>
<dbReference type="KEGG" id="cmd:B841_04470"/>
<keyword evidence="5" id="KW-0411">Iron-sulfur</keyword>
<dbReference type="PANTHER" id="PTHR24960:SF79">
    <property type="entry name" value="PHOTOSYSTEM I IRON-SULFUR CENTER"/>
    <property type="match status" value="1"/>
</dbReference>
<dbReference type="AlphaFoldDB" id="S5TI30"/>
<evidence type="ECO:0000256" key="3">
    <source>
        <dbReference type="ARBA" id="ARBA00022723"/>
    </source>
</evidence>
<evidence type="ECO:0000256" key="5">
    <source>
        <dbReference type="ARBA" id="ARBA00023014"/>
    </source>
</evidence>
<feature type="domain" description="4Fe-4S ferredoxin-type" evidence="6">
    <location>
        <begin position="144"/>
        <end position="173"/>
    </location>
</feature>
<organism evidence="7 8">
    <name type="scientific">Corynebacterium maris DSM 45190</name>
    <dbReference type="NCBI Taxonomy" id="1224163"/>
    <lineage>
        <taxon>Bacteria</taxon>
        <taxon>Bacillati</taxon>
        <taxon>Actinomycetota</taxon>
        <taxon>Actinomycetes</taxon>
        <taxon>Mycobacteriales</taxon>
        <taxon>Corynebacteriaceae</taxon>
        <taxon>Corynebacterium</taxon>
    </lineage>
</organism>
<protein>
    <recommendedName>
        <fullName evidence="6">4Fe-4S ferredoxin-type domain-containing protein</fullName>
    </recommendedName>
</protein>
<dbReference type="GO" id="GO:0046872">
    <property type="term" value="F:metal ion binding"/>
    <property type="evidence" value="ECO:0007669"/>
    <property type="project" value="UniProtKB-KW"/>
</dbReference>
<dbReference type="EMBL" id="CP003924">
    <property type="protein sequence ID" value="AGS34373.1"/>
    <property type="molecule type" value="Genomic_DNA"/>
</dbReference>
<dbReference type="PATRIC" id="fig|1224163.3.peg.893"/>
<keyword evidence="4" id="KW-0408">Iron</keyword>
<evidence type="ECO:0000256" key="4">
    <source>
        <dbReference type="ARBA" id="ARBA00023004"/>
    </source>
</evidence>
<name>S5TI30_9CORY</name>